<dbReference type="OrthoDB" id="691329at2759"/>
<organism evidence="1 2">
    <name type="scientific">Solanum tuberosum</name>
    <name type="common">Potato</name>
    <dbReference type="NCBI Taxonomy" id="4113"/>
    <lineage>
        <taxon>Eukaryota</taxon>
        <taxon>Viridiplantae</taxon>
        <taxon>Streptophyta</taxon>
        <taxon>Embryophyta</taxon>
        <taxon>Tracheophyta</taxon>
        <taxon>Spermatophyta</taxon>
        <taxon>Magnoliopsida</taxon>
        <taxon>eudicotyledons</taxon>
        <taxon>Gunneridae</taxon>
        <taxon>Pentapetalae</taxon>
        <taxon>asterids</taxon>
        <taxon>lamiids</taxon>
        <taxon>Solanales</taxon>
        <taxon>Solanaceae</taxon>
        <taxon>Solanoideae</taxon>
        <taxon>Solaneae</taxon>
        <taxon>Solanum</taxon>
    </lineage>
</organism>
<accession>M1A1G8</accession>
<dbReference type="ExpressionAtlas" id="M1A1G8">
    <property type="expression patterns" value="baseline"/>
</dbReference>
<keyword evidence="2" id="KW-1185">Reference proteome</keyword>
<dbReference type="Proteomes" id="UP000011115">
    <property type="component" value="Unassembled WGS sequence"/>
</dbReference>
<gene>
    <name evidence="1" type="primary">LOC107062445</name>
</gene>
<reference evidence="1" key="2">
    <citation type="submission" date="2015-06" db="UniProtKB">
        <authorList>
            <consortium name="EnsemblPlants"/>
        </authorList>
    </citation>
    <scope>IDENTIFICATION</scope>
    <source>
        <strain evidence="1">DM1-3 516 R44</strain>
    </source>
</reference>
<reference evidence="2" key="1">
    <citation type="journal article" date="2011" name="Nature">
        <title>Genome sequence and analysis of the tuber crop potato.</title>
        <authorList>
            <consortium name="The Potato Genome Sequencing Consortium"/>
        </authorList>
    </citation>
    <scope>NUCLEOTIDE SEQUENCE [LARGE SCALE GENOMIC DNA]</scope>
    <source>
        <strain evidence="2">cv. DM1-3 516 R44</strain>
    </source>
</reference>
<dbReference type="EnsemblPlants" id="PGSC0003DMT400012584">
    <property type="protein sequence ID" value="PGSC0003DMT400012584"/>
    <property type="gene ID" value="PGSC0003DMG400004918"/>
</dbReference>
<protein>
    <submittedName>
        <fullName evidence="1">Uncharacterized protein</fullName>
    </submittedName>
</protein>
<dbReference type="Gramene" id="PGSC0003DMT400012584">
    <property type="protein sequence ID" value="PGSC0003DMT400012584"/>
    <property type="gene ID" value="PGSC0003DMG400004918"/>
</dbReference>
<dbReference type="HOGENOM" id="CLU_2709680_0_0_1"/>
<sequence>MMILHMLKNKNVSRQRNKRNFQVNQFQIQKKQATSLSTLRTRKQYKNQDNSFLIVLKKWWKIKKGKKKNFKEF</sequence>
<proteinExistence type="predicted"/>
<name>M1A1G8_SOLTU</name>
<dbReference type="AlphaFoldDB" id="M1A1G8"/>
<evidence type="ECO:0000313" key="1">
    <source>
        <dbReference type="EnsemblPlants" id="PGSC0003DMT400012584"/>
    </source>
</evidence>
<evidence type="ECO:0000313" key="2">
    <source>
        <dbReference type="Proteomes" id="UP000011115"/>
    </source>
</evidence>